<evidence type="ECO:0000256" key="1">
    <source>
        <dbReference type="SAM" id="MobiDB-lite"/>
    </source>
</evidence>
<organism evidence="3 4">
    <name type="scientific">Anaerostipes butyraticus</name>
    <dbReference type="NCBI Taxonomy" id="645466"/>
    <lineage>
        <taxon>Bacteria</taxon>
        <taxon>Bacillati</taxon>
        <taxon>Bacillota</taxon>
        <taxon>Clostridia</taxon>
        <taxon>Lachnospirales</taxon>
        <taxon>Lachnospiraceae</taxon>
        <taxon>Anaerostipes</taxon>
    </lineage>
</organism>
<feature type="region of interest" description="Disordered" evidence="1">
    <location>
        <begin position="216"/>
        <end position="237"/>
    </location>
</feature>
<evidence type="ECO:0000313" key="4">
    <source>
        <dbReference type="Proteomes" id="UP000613208"/>
    </source>
</evidence>
<sequence length="237" mass="27164">MKIWYDENVEKKKIERNVHLRKLKENNRMRMILSAVPGTAGNVIFAVLNGVTGLMSSSAWFGSLAAYYILLSIMRLRIVWQERRFVKLDQQERMKNEIRIYRKNSVLFLFMTIVLAGMVILLVDAQGGKQYPGFTIYAAALYMFYKMGAAIAHLIKERNRKSPVLMILRKVGYIDACVSMLTLQTAMFAAFGGERWFMRYMNGISGIVYGCELSGSEMRKDSSGSRKPGKRKSRIIQ</sequence>
<feature type="transmembrane region" description="Helical" evidence="2">
    <location>
        <begin position="134"/>
        <end position="155"/>
    </location>
</feature>
<feature type="transmembrane region" description="Helical" evidence="2">
    <location>
        <begin position="101"/>
        <end position="122"/>
    </location>
</feature>
<dbReference type="RefSeq" id="WP_201312288.1">
    <property type="nucleotide sequence ID" value="NZ_BLYI01000070.1"/>
</dbReference>
<feature type="transmembrane region" description="Helical" evidence="2">
    <location>
        <begin position="167"/>
        <end position="191"/>
    </location>
</feature>
<evidence type="ECO:0000256" key="2">
    <source>
        <dbReference type="SAM" id="Phobius"/>
    </source>
</evidence>
<reference evidence="3" key="1">
    <citation type="submission" date="2020-06" db="EMBL/GenBank/DDBJ databases">
        <title>Characterization of fructooligosaccharide metabolism and fructooligosaccharide-degrading enzymes in human commensal butyrate producers.</title>
        <authorList>
            <person name="Tanno H."/>
            <person name="Fujii T."/>
            <person name="Hirano K."/>
            <person name="Maeno S."/>
            <person name="Tonozuka T."/>
            <person name="Sakamoto M."/>
            <person name="Ohkuma M."/>
            <person name="Tochio T."/>
            <person name="Endo A."/>
        </authorList>
    </citation>
    <scope>NUCLEOTIDE SEQUENCE</scope>
    <source>
        <strain evidence="3">JCM 17466</strain>
    </source>
</reference>
<accession>A0A916Q9C1</accession>
<feature type="transmembrane region" description="Helical" evidence="2">
    <location>
        <begin position="31"/>
        <end position="48"/>
    </location>
</feature>
<dbReference type="EMBL" id="BLYI01000070">
    <property type="protein sequence ID" value="GFO86642.1"/>
    <property type="molecule type" value="Genomic_DNA"/>
</dbReference>
<keyword evidence="2" id="KW-0812">Transmembrane</keyword>
<protein>
    <submittedName>
        <fullName evidence="3">Uncharacterized protein</fullName>
    </submittedName>
</protein>
<keyword evidence="4" id="KW-1185">Reference proteome</keyword>
<keyword evidence="2" id="KW-1133">Transmembrane helix</keyword>
<proteinExistence type="predicted"/>
<dbReference type="Proteomes" id="UP000613208">
    <property type="component" value="Unassembled WGS sequence"/>
</dbReference>
<evidence type="ECO:0000313" key="3">
    <source>
        <dbReference type="EMBL" id="GFO86642.1"/>
    </source>
</evidence>
<dbReference type="AlphaFoldDB" id="A0A916Q9C1"/>
<feature type="transmembrane region" description="Helical" evidence="2">
    <location>
        <begin position="60"/>
        <end position="80"/>
    </location>
</feature>
<name>A0A916Q9C1_9FIRM</name>
<feature type="compositionally biased region" description="Basic residues" evidence="1">
    <location>
        <begin position="227"/>
        <end position="237"/>
    </location>
</feature>
<gene>
    <name evidence="3" type="ORF">ANBU17_29890</name>
</gene>
<keyword evidence="2" id="KW-0472">Membrane</keyword>
<comment type="caution">
    <text evidence="3">The sequence shown here is derived from an EMBL/GenBank/DDBJ whole genome shotgun (WGS) entry which is preliminary data.</text>
</comment>